<dbReference type="Proteomes" id="UP000008810">
    <property type="component" value="Chromosome 4"/>
</dbReference>
<keyword evidence="1" id="KW-0472">Membrane</keyword>
<gene>
    <name evidence="2" type="ORF">BRADI_4g27621v3</name>
</gene>
<sequence length="171" mass="19191">MAIHVPRWSYQVGRVGIIIHALILLLGMCGLLFMLSCCPWTWFISVAGWFCGSLSSHIRCGMRSASFICFLTLWPFFLCATNRVVLLCAMLCNFIFVFHFGILHVKCCFVLLNHSLLSSPFMYVLMVSMPITTNSVMFSYSGLATVLNLSKPDSFPSGMTDESVYIPLKGY</sequence>
<feature type="transmembrane region" description="Helical" evidence="1">
    <location>
        <begin position="12"/>
        <end position="34"/>
    </location>
</feature>
<evidence type="ECO:0000313" key="4">
    <source>
        <dbReference type="Proteomes" id="UP000008810"/>
    </source>
</evidence>
<keyword evidence="1" id="KW-1133">Transmembrane helix</keyword>
<proteinExistence type="predicted"/>
<dbReference type="Gramene" id="KQJ89736">
    <property type="protein sequence ID" value="KQJ89736"/>
    <property type="gene ID" value="BRADI_4g27621v3"/>
</dbReference>
<protein>
    <submittedName>
        <fullName evidence="2 3">Uncharacterized protein</fullName>
    </submittedName>
</protein>
<dbReference type="AlphaFoldDB" id="A0A0Q3IUQ2"/>
<evidence type="ECO:0000313" key="2">
    <source>
        <dbReference type="EMBL" id="KQJ89736.2"/>
    </source>
</evidence>
<evidence type="ECO:0000256" key="1">
    <source>
        <dbReference type="SAM" id="Phobius"/>
    </source>
</evidence>
<reference evidence="2 3" key="1">
    <citation type="journal article" date="2010" name="Nature">
        <title>Genome sequencing and analysis of the model grass Brachypodium distachyon.</title>
        <authorList>
            <consortium name="International Brachypodium Initiative"/>
        </authorList>
    </citation>
    <scope>NUCLEOTIDE SEQUENCE [LARGE SCALE GENOMIC DNA]</scope>
    <source>
        <strain evidence="2 3">Bd21</strain>
    </source>
</reference>
<dbReference type="EMBL" id="CM000883">
    <property type="protein sequence ID" value="KQJ89736.2"/>
    <property type="molecule type" value="Genomic_DNA"/>
</dbReference>
<evidence type="ECO:0000313" key="3">
    <source>
        <dbReference type="EnsemblPlants" id="KQJ89736"/>
    </source>
</evidence>
<keyword evidence="1" id="KW-0812">Transmembrane</keyword>
<name>A0A0Q3IUQ2_BRADI</name>
<reference evidence="3" key="3">
    <citation type="submission" date="2018-08" db="UniProtKB">
        <authorList>
            <consortium name="EnsemblPlants"/>
        </authorList>
    </citation>
    <scope>IDENTIFICATION</scope>
    <source>
        <strain evidence="3">cv. Bd21</strain>
    </source>
</reference>
<reference evidence="2" key="2">
    <citation type="submission" date="2017-06" db="EMBL/GenBank/DDBJ databases">
        <title>WGS assembly of Brachypodium distachyon.</title>
        <authorList>
            <consortium name="The International Brachypodium Initiative"/>
            <person name="Lucas S."/>
            <person name="Harmon-Smith M."/>
            <person name="Lail K."/>
            <person name="Tice H."/>
            <person name="Grimwood J."/>
            <person name="Bruce D."/>
            <person name="Barry K."/>
            <person name="Shu S."/>
            <person name="Lindquist E."/>
            <person name="Wang M."/>
            <person name="Pitluck S."/>
            <person name="Vogel J.P."/>
            <person name="Garvin D.F."/>
            <person name="Mockler T.C."/>
            <person name="Schmutz J."/>
            <person name="Rokhsar D."/>
            <person name="Bevan M.W."/>
        </authorList>
    </citation>
    <scope>NUCLEOTIDE SEQUENCE</scope>
    <source>
        <strain evidence="2">Bd21</strain>
    </source>
</reference>
<accession>A0A0Q3IUQ2</accession>
<dbReference type="EnsemblPlants" id="KQJ89736">
    <property type="protein sequence ID" value="KQJ89736"/>
    <property type="gene ID" value="BRADI_4g27621v3"/>
</dbReference>
<organism evidence="2">
    <name type="scientific">Brachypodium distachyon</name>
    <name type="common">Purple false brome</name>
    <name type="synonym">Trachynia distachya</name>
    <dbReference type="NCBI Taxonomy" id="15368"/>
    <lineage>
        <taxon>Eukaryota</taxon>
        <taxon>Viridiplantae</taxon>
        <taxon>Streptophyta</taxon>
        <taxon>Embryophyta</taxon>
        <taxon>Tracheophyta</taxon>
        <taxon>Spermatophyta</taxon>
        <taxon>Magnoliopsida</taxon>
        <taxon>Liliopsida</taxon>
        <taxon>Poales</taxon>
        <taxon>Poaceae</taxon>
        <taxon>BOP clade</taxon>
        <taxon>Pooideae</taxon>
        <taxon>Stipodae</taxon>
        <taxon>Brachypodieae</taxon>
        <taxon>Brachypodium</taxon>
    </lineage>
</organism>
<keyword evidence="4" id="KW-1185">Reference proteome</keyword>
<feature type="transmembrane region" description="Helical" evidence="1">
    <location>
        <begin position="70"/>
        <end position="101"/>
    </location>
</feature>
<dbReference type="InParanoid" id="A0A0Q3IUQ2"/>